<dbReference type="PROSITE" id="PS50887">
    <property type="entry name" value="GGDEF"/>
    <property type="match status" value="1"/>
</dbReference>
<dbReference type="PANTHER" id="PTHR33121:SF71">
    <property type="entry name" value="OXYGEN SENSOR PROTEIN DOSP"/>
    <property type="match status" value="1"/>
</dbReference>
<dbReference type="PROSITE" id="PS50883">
    <property type="entry name" value="EAL"/>
    <property type="match status" value="1"/>
</dbReference>
<dbReference type="PROSITE" id="PS50885">
    <property type="entry name" value="HAMP"/>
    <property type="match status" value="1"/>
</dbReference>
<gene>
    <name evidence="6" type="ORF">N789_01640</name>
</gene>
<keyword evidence="2" id="KW-0812">Transmembrane</keyword>
<dbReference type="InterPro" id="IPR029787">
    <property type="entry name" value="Nucleotide_cyclase"/>
</dbReference>
<evidence type="ECO:0000259" key="4">
    <source>
        <dbReference type="PROSITE" id="PS50885"/>
    </source>
</evidence>
<keyword evidence="2" id="KW-1133">Transmembrane helix</keyword>
<dbReference type="AlphaFoldDB" id="A0A091BK89"/>
<dbReference type="SMART" id="SM00304">
    <property type="entry name" value="HAMP"/>
    <property type="match status" value="1"/>
</dbReference>
<feature type="transmembrane region" description="Helical" evidence="2">
    <location>
        <begin position="273"/>
        <end position="292"/>
    </location>
</feature>
<dbReference type="PATRIC" id="fig|1121015.4.peg.324"/>
<proteinExistence type="predicted"/>
<sequence>MGRRRFRDKIIALLILVVLAAQLATFAVVQVATERSVRSQLGEEIHVGQRVWQRFNDNRSSQLLDSVVVLADDFGFKAAIASGDPGTVASALANQGSRIGADVAVVLSPDGRWQAGQGDGAATAAALAPLLRQAEADGYAQSVLMLDGKLCQVALVPIRAPSLIAWVAVGSVLTDDYARDFRALTGLDASFVQTAPDGVQVFASSLAPAPLRALRSSVLPASGAGVREMSLDGRQYFTAAQPLGQAAQGDLRVLLQGSLDEAMAPYAALKFRVLMLSALAGLLALAVAMVIARGVSRPVGELAEAAQRIAEGDYSRPVAIAGKDEIAHLANAFGQMQEGIARREEKILHQAGHDSLTGLPNRARARDELEAAIARHRDDRECSAVLMIDLDRFKEINDTLGHGFGDRVLVEAAKRLRQAVRAGDFVARLGGDEFLVLMENVERGQAPERATLLLHSLRQPLDLTSTRINLDASIGLALYPDHGEEAETLLRRADIALYDAKETRQGVALYESGRDEVHLRQLALMGDLRHAIERDELSLQFQPKVEIGSRRVLHAEALVRWTHAQLGPVRPDEFVPLAERSGFIHELTRYVLDRSLAQQKKWGEQGLDLGIAVNLSAIDLMDADLPDFILACLQRHDVPPQRLILELTESALMRDVNYAVRMLHRLRAIGMRLAIDDFGTGYSSLAQLKRMPVDELKIDKSFVMQMTEDSDDAVIVRSTIELGHNMGLRVIAEGVETEDSLALLARLGCDMAQGYFLSPPLAGDALSAWARDFSAGTPAAAMHDLRV</sequence>
<dbReference type="FunFam" id="3.30.70.270:FF:000001">
    <property type="entry name" value="Diguanylate cyclase domain protein"/>
    <property type="match status" value="1"/>
</dbReference>
<feature type="domain" description="GGDEF" evidence="5">
    <location>
        <begin position="381"/>
        <end position="512"/>
    </location>
</feature>
<evidence type="ECO:0000256" key="1">
    <source>
        <dbReference type="ARBA" id="ARBA00001946"/>
    </source>
</evidence>
<feature type="domain" description="HAMP" evidence="4">
    <location>
        <begin position="293"/>
        <end position="345"/>
    </location>
</feature>
<dbReference type="SMART" id="SM00267">
    <property type="entry name" value="GGDEF"/>
    <property type="match status" value="1"/>
</dbReference>
<dbReference type="PANTHER" id="PTHR33121">
    <property type="entry name" value="CYCLIC DI-GMP PHOSPHODIESTERASE PDEF"/>
    <property type="match status" value="1"/>
</dbReference>
<dbReference type="STRING" id="1121015.GCA_000420545_01274"/>
<dbReference type="InterPro" id="IPR035919">
    <property type="entry name" value="EAL_sf"/>
</dbReference>
<dbReference type="InterPro" id="IPR029150">
    <property type="entry name" value="dCache_3"/>
</dbReference>
<dbReference type="Pfam" id="PF00563">
    <property type="entry name" value="EAL"/>
    <property type="match status" value="1"/>
</dbReference>
<dbReference type="EMBL" id="AVCI01000001">
    <property type="protein sequence ID" value="KFN44740.1"/>
    <property type="molecule type" value="Genomic_DNA"/>
</dbReference>
<keyword evidence="2" id="KW-0472">Membrane</keyword>
<evidence type="ECO:0000313" key="7">
    <source>
        <dbReference type="Proteomes" id="UP000029385"/>
    </source>
</evidence>
<dbReference type="SUPFAM" id="SSF158472">
    <property type="entry name" value="HAMP domain-like"/>
    <property type="match status" value="1"/>
</dbReference>
<dbReference type="GO" id="GO:0016020">
    <property type="term" value="C:membrane"/>
    <property type="evidence" value="ECO:0007669"/>
    <property type="project" value="InterPro"/>
</dbReference>
<comment type="caution">
    <text evidence="6">The sequence shown here is derived from an EMBL/GenBank/DDBJ whole genome shotgun (WGS) entry which is preliminary data.</text>
</comment>
<evidence type="ECO:0000259" key="5">
    <source>
        <dbReference type="PROSITE" id="PS50887"/>
    </source>
</evidence>
<dbReference type="RefSeq" id="WP_022968909.1">
    <property type="nucleotide sequence ID" value="NZ_ATVD01000002.1"/>
</dbReference>
<dbReference type="CDD" id="cd01949">
    <property type="entry name" value="GGDEF"/>
    <property type="match status" value="1"/>
</dbReference>
<dbReference type="Pfam" id="PF00672">
    <property type="entry name" value="HAMP"/>
    <property type="match status" value="1"/>
</dbReference>
<accession>A0A091BK89</accession>
<evidence type="ECO:0008006" key="8">
    <source>
        <dbReference type="Google" id="ProtNLM"/>
    </source>
</evidence>
<dbReference type="Gene3D" id="3.20.20.450">
    <property type="entry name" value="EAL domain"/>
    <property type="match status" value="1"/>
</dbReference>
<dbReference type="SMART" id="SM00052">
    <property type="entry name" value="EAL"/>
    <property type="match status" value="1"/>
</dbReference>
<dbReference type="NCBIfam" id="TIGR00254">
    <property type="entry name" value="GGDEF"/>
    <property type="match status" value="1"/>
</dbReference>
<comment type="cofactor">
    <cofactor evidence="1">
        <name>Mg(2+)</name>
        <dbReference type="ChEBI" id="CHEBI:18420"/>
    </cofactor>
</comment>
<dbReference type="InterPro" id="IPR050706">
    <property type="entry name" value="Cyclic-di-GMP_PDE-like"/>
</dbReference>
<dbReference type="OrthoDB" id="5963948at2"/>
<dbReference type="SUPFAM" id="SSF55073">
    <property type="entry name" value="Nucleotide cyclase"/>
    <property type="match status" value="1"/>
</dbReference>
<evidence type="ECO:0000256" key="2">
    <source>
        <dbReference type="SAM" id="Phobius"/>
    </source>
</evidence>
<dbReference type="GO" id="GO:0071111">
    <property type="term" value="F:cyclic-guanylate-specific phosphodiesterase activity"/>
    <property type="evidence" value="ECO:0007669"/>
    <property type="project" value="InterPro"/>
</dbReference>
<protein>
    <recommendedName>
        <fullName evidence="8">Phosphodiesterase</fullName>
    </recommendedName>
</protein>
<dbReference type="CDD" id="cd06225">
    <property type="entry name" value="HAMP"/>
    <property type="match status" value="1"/>
</dbReference>
<dbReference type="CDD" id="cd01948">
    <property type="entry name" value="EAL"/>
    <property type="match status" value="1"/>
</dbReference>
<dbReference type="eggNOG" id="COG5001">
    <property type="taxonomic scope" value="Bacteria"/>
</dbReference>
<reference evidence="6 7" key="1">
    <citation type="submission" date="2013-09" db="EMBL/GenBank/DDBJ databases">
        <title>Genome sequencing of Arenimonas oryziterrae.</title>
        <authorList>
            <person name="Chen F."/>
            <person name="Wang G."/>
        </authorList>
    </citation>
    <scope>NUCLEOTIDE SEQUENCE [LARGE SCALE GENOMIC DNA]</scope>
    <source>
        <strain evidence="6 7">YC6267</strain>
    </source>
</reference>
<evidence type="ECO:0000313" key="6">
    <source>
        <dbReference type="EMBL" id="KFN44740.1"/>
    </source>
</evidence>
<dbReference type="InterPro" id="IPR003660">
    <property type="entry name" value="HAMP_dom"/>
</dbReference>
<keyword evidence="7" id="KW-1185">Reference proteome</keyword>
<evidence type="ECO:0000259" key="3">
    <source>
        <dbReference type="PROSITE" id="PS50883"/>
    </source>
</evidence>
<name>A0A091BK89_9GAMM</name>
<dbReference type="Pfam" id="PF14827">
    <property type="entry name" value="dCache_3"/>
    <property type="match status" value="1"/>
</dbReference>
<dbReference type="InterPro" id="IPR001633">
    <property type="entry name" value="EAL_dom"/>
</dbReference>
<dbReference type="Pfam" id="PF00990">
    <property type="entry name" value="GGDEF"/>
    <property type="match status" value="1"/>
</dbReference>
<dbReference type="GO" id="GO:0007165">
    <property type="term" value="P:signal transduction"/>
    <property type="evidence" value="ECO:0007669"/>
    <property type="project" value="InterPro"/>
</dbReference>
<dbReference type="SUPFAM" id="SSF141868">
    <property type="entry name" value="EAL domain-like"/>
    <property type="match status" value="1"/>
</dbReference>
<organism evidence="6 7">
    <name type="scientific">Arenimonas oryziterrae DSM 21050 = YC6267</name>
    <dbReference type="NCBI Taxonomy" id="1121015"/>
    <lineage>
        <taxon>Bacteria</taxon>
        <taxon>Pseudomonadati</taxon>
        <taxon>Pseudomonadota</taxon>
        <taxon>Gammaproteobacteria</taxon>
        <taxon>Lysobacterales</taxon>
        <taxon>Lysobacteraceae</taxon>
        <taxon>Arenimonas</taxon>
    </lineage>
</organism>
<dbReference type="InterPro" id="IPR043128">
    <property type="entry name" value="Rev_trsase/Diguanyl_cyclase"/>
</dbReference>
<dbReference type="Gene3D" id="6.10.340.10">
    <property type="match status" value="1"/>
</dbReference>
<dbReference type="Proteomes" id="UP000029385">
    <property type="component" value="Unassembled WGS sequence"/>
</dbReference>
<feature type="domain" description="EAL" evidence="3">
    <location>
        <begin position="521"/>
        <end position="774"/>
    </location>
</feature>
<dbReference type="InterPro" id="IPR000160">
    <property type="entry name" value="GGDEF_dom"/>
</dbReference>
<dbReference type="Gene3D" id="3.30.70.270">
    <property type="match status" value="1"/>
</dbReference>